<dbReference type="InterPro" id="IPR011992">
    <property type="entry name" value="EF-hand-dom_pair"/>
</dbReference>
<dbReference type="PROSITE" id="PS00018">
    <property type="entry name" value="EF_HAND_1"/>
    <property type="match status" value="1"/>
</dbReference>
<evidence type="ECO:0000259" key="6">
    <source>
        <dbReference type="PROSITE" id="PS50222"/>
    </source>
</evidence>
<evidence type="ECO:0000256" key="5">
    <source>
        <dbReference type="SAM" id="MobiDB-lite"/>
    </source>
</evidence>
<dbReference type="PANTHER" id="PTHR23104">
    <property type="entry name" value="MULTIPLE COAGULATION FACTOR DEFICIENCY PROTEIN 2 NEURAL STEM CELL DERIVED NEURONAL SURVIVAL PROTEIN"/>
    <property type="match status" value="1"/>
</dbReference>
<dbReference type="InterPro" id="IPR052110">
    <property type="entry name" value="MCFD2-like"/>
</dbReference>
<dbReference type="EMBL" id="JADWDJ010000019">
    <property type="protein sequence ID" value="KAG5266133.1"/>
    <property type="molecule type" value="Genomic_DNA"/>
</dbReference>
<keyword evidence="8" id="KW-1185">Reference proteome</keyword>
<feature type="compositionally biased region" description="Basic and acidic residues" evidence="5">
    <location>
        <begin position="265"/>
        <end position="274"/>
    </location>
</feature>
<sequence length="306" mass="33386">MFQPIAYRPTTIGSHYEEKQDISIKASPVFSVEMFAAAVVPLLLAPLLIQGAPQGQEPERSESTGDSLPLTLVNPFGSADESRRLLQSYIKANLNEQANPDVSTREQEVFFLFSLHDYDKSDQLDGLELMKLLSDFLSHLSQTPKSTDGVVAMVDYLLQTQDQNQDGLLAPSELLSPPIQASKLEPIPEADPAVESDSAGGAQDKPKEEASPQQDGPSDTANEQEHPQVEGEQQVQPPKEERGAQGEGQAPEEQNVGNLGDAEEKEQPEAKAAKEQQQQAEGQRLESNVVENHPNHAPVHQGQPEM</sequence>
<dbReference type="SUPFAM" id="SSF47473">
    <property type="entry name" value="EF-hand"/>
    <property type="match status" value="1"/>
</dbReference>
<evidence type="ECO:0000256" key="2">
    <source>
        <dbReference type="ARBA" id="ARBA00022729"/>
    </source>
</evidence>
<evidence type="ECO:0000256" key="4">
    <source>
        <dbReference type="ARBA" id="ARBA00022837"/>
    </source>
</evidence>
<dbReference type="Proteomes" id="UP000823561">
    <property type="component" value="Chromosome 19"/>
</dbReference>
<feature type="region of interest" description="Disordered" evidence="5">
    <location>
        <begin position="190"/>
        <end position="306"/>
    </location>
</feature>
<dbReference type="Gene3D" id="1.10.238.10">
    <property type="entry name" value="EF-hand"/>
    <property type="match status" value="1"/>
</dbReference>
<keyword evidence="1" id="KW-0479">Metal-binding</keyword>
<reference evidence="7" key="1">
    <citation type="submission" date="2020-10" db="EMBL/GenBank/DDBJ databases">
        <title>Chromosome-scale genome assembly of the Allis shad, Alosa alosa.</title>
        <authorList>
            <person name="Margot Z."/>
            <person name="Christophe K."/>
            <person name="Cabau C."/>
            <person name="Louis A."/>
            <person name="Berthelot C."/>
            <person name="Parey E."/>
            <person name="Roest Crollius H."/>
            <person name="Montfort J."/>
            <person name="Robinson-Rechavi M."/>
            <person name="Bucao C."/>
            <person name="Bouchez O."/>
            <person name="Gislard M."/>
            <person name="Lluch J."/>
            <person name="Milhes M."/>
            <person name="Lampietro C."/>
            <person name="Lopez Roques C."/>
            <person name="Donnadieu C."/>
            <person name="Braasch I."/>
            <person name="Desvignes T."/>
            <person name="Postlethwait J."/>
            <person name="Bobe J."/>
            <person name="Guiguen Y."/>
        </authorList>
    </citation>
    <scope>NUCLEOTIDE SEQUENCE</scope>
    <source>
        <strain evidence="7">M-15738</strain>
        <tissue evidence="7">Blood</tissue>
    </source>
</reference>
<keyword evidence="4" id="KW-0106">Calcium</keyword>
<organism evidence="7 8">
    <name type="scientific">Alosa alosa</name>
    <name type="common">allis shad</name>
    <dbReference type="NCBI Taxonomy" id="278164"/>
    <lineage>
        <taxon>Eukaryota</taxon>
        <taxon>Metazoa</taxon>
        <taxon>Chordata</taxon>
        <taxon>Craniata</taxon>
        <taxon>Vertebrata</taxon>
        <taxon>Euteleostomi</taxon>
        <taxon>Actinopterygii</taxon>
        <taxon>Neopterygii</taxon>
        <taxon>Teleostei</taxon>
        <taxon>Clupei</taxon>
        <taxon>Clupeiformes</taxon>
        <taxon>Clupeoidei</taxon>
        <taxon>Clupeidae</taxon>
        <taxon>Alosa</taxon>
    </lineage>
</organism>
<evidence type="ECO:0000256" key="1">
    <source>
        <dbReference type="ARBA" id="ARBA00022723"/>
    </source>
</evidence>
<evidence type="ECO:0000313" key="7">
    <source>
        <dbReference type="EMBL" id="KAG5266133.1"/>
    </source>
</evidence>
<comment type="caution">
    <text evidence="7">The sequence shown here is derived from an EMBL/GenBank/DDBJ whole genome shotgun (WGS) entry which is preliminary data.</text>
</comment>
<name>A0AAV6FTF8_9TELE</name>
<gene>
    <name evidence="7" type="ORF">AALO_G00250150</name>
</gene>
<proteinExistence type="predicted"/>
<feature type="compositionally biased region" description="Polar residues" evidence="5">
    <location>
        <begin position="211"/>
        <end position="221"/>
    </location>
</feature>
<keyword evidence="2" id="KW-0732">Signal</keyword>
<dbReference type="GO" id="GO:0005509">
    <property type="term" value="F:calcium ion binding"/>
    <property type="evidence" value="ECO:0007669"/>
    <property type="project" value="InterPro"/>
</dbReference>
<feature type="domain" description="EF-hand" evidence="6">
    <location>
        <begin position="104"/>
        <end position="139"/>
    </location>
</feature>
<evidence type="ECO:0000256" key="3">
    <source>
        <dbReference type="ARBA" id="ARBA00022737"/>
    </source>
</evidence>
<evidence type="ECO:0000313" key="8">
    <source>
        <dbReference type="Proteomes" id="UP000823561"/>
    </source>
</evidence>
<keyword evidence="3" id="KW-0677">Repeat</keyword>
<dbReference type="InterPro" id="IPR018247">
    <property type="entry name" value="EF_Hand_1_Ca_BS"/>
</dbReference>
<dbReference type="PANTHER" id="PTHR23104:SF15">
    <property type="entry name" value="CELL GROWTH REGULATOR WITH EF HAND DOMAIN PROTEIN 1"/>
    <property type="match status" value="1"/>
</dbReference>
<accession>A0AAV6FTF8</accession>
<protein>
    <recommendedName>
        <fullName evidence="6">EF-hand domain-containing protein</fullName>
    </recommendedName>
</protein>
<dbReference type="AlphaFoldDB" id="A0AAV6FTF8"/>
<dbReference type="PROSITE" id="PS50222">
    <property type="entry name" value="EF_HAND_2"/>
    <property type="match status" value="1"/>
</dbReference>
<dbReference type="InterPro" id="IPR002048">
    <property type="entry name" value="EF_hand_dom"/>
</dbReference>